<protein>
    <submittedName>
        <fullName evidence="7">Thermonuclease family protein</fullName>
    </submittedName>
</protein>
<dbReference type="InterPro" id="IPR016071">
    <property type="entry name" value="Staphylococal_nuclease_OB-fold"/>
</dbReference>
<sequence>MKRLFLLALALLLVSCQNLPASNLANVPTCTVVRGSVHDGDTIRVDCQGEQKKIRFAGVDAPEIKQENGIASRDHLRSLLNRANNQVTINTVDTDRFGRTVAEVYANGQLVQLQQVKDGMVWAYARFKGNCPRWNEIEKAFAEARSNRKGIFGGNPMPPWEWRRRNR</sequence>
<dbReference type="PROSITE" id="PS50830">
    <property type="entry name" value="TNASE_3"/>
    <property type="match status" value="1"/>
</dbReference>
<name>A0A3E0LD89_9CHRO</name>
<feature type="region of interest" description="Disordered" evidence="4">
    <location>
        <begin position="148"/>
        <end position="167"/>
    </location>
</feature>
<keyword evidence="2" id="KW-0255">Endonuclease</keyword>
<proteinExistence type="predicted"/>
<keyword evidence="5" id="KW-0732">Signal</keyword>
<accession>A0A3E0LD89</accession>
<evidence type="ECO:0000256" key="2">
    <source>
        <dbReference type="ARBA" id="ARBA00022759"/>
    </source>
</evidence>
<evidence type="ECO:0000259" key="6">
    <source>
        <dbReference type="PROSITE" id="PS50830"/>
    </source>
</evidence>
<keyword evidence="3" id="KW-0378">Hydrolase</keyword>
<evidence type="ECO:0000313" key="7">
    <source>
        <dbReference type="EMBL" id="REJ45470.1"/>
    </source>
</evidence>
<evidence type="ECO:0000256" key="5">
    <source>
        <dbReference type="SAM" id="SignalP"/>
    </source>
</evidence>
<organism evidence="7 8">
    <name type="scientific">Microcystis wesenbergii TW10</name>
    <dbReference type="NCBI Taxonomy" id="2060474"/>
    <lineage>
        <taxon>Bacteria</taxon>
        <taxon>Bacillati</taxon>
        <taxon>Cyanobacteriota</taxon>
        <taxon>Cyanophyceae</taxon>
        <taxon>Oscillatoriophycideae</taxon>
        <taxon>Chroococcales</taxon>
        <taxon>Microcystaceae</taxon>
        <taxon>Microcystis</taxon>
    </lineage>
</organism>
<dbReference type="PROSITE" id="PS51257">
    <property type="entry name" value="PROKAR_LIPOPROTEIN"/>
    <property type="match status" value="1"/>
</dbReference>
<dbReference type="Gene3D" id="2.40.50.90">
    <property type="match status" value="1"/>
</dbReference>
<dbReference type="Pfam" id="PF00565">
    <property type="entry name" value="SNase"/>
    <property type="match status" value="1"/>
</dbReference>
<feature type="signal peptide" evidence="5">
    <location>
        <begin position="1"/>
        <end position="21"/>
    </location>
</feature>
<dbReference type="GO" id="GO:0004519">
    <property type="term" value="F:endonuclease activity"/>
    <property type="evidence" value="ECO:0007669"/>
    <property type="project" value="UniProtKB-KW"/>
</dbReference>
<evidence type="ECO:0000256" key="3">
    <source>
        <dbReference type="ARBA" id="ARBA00022801"/>
    </source>
</evidence>
<dbReference type="SUPFAM" id="SSF50199">
    <property type="entry name" value="Staphylococcal nuclease"/>
    <property type="match status" value="1"/>
</dbReference>
<dbReference type="Proteomes" id="UP000257002">
    <property type="component" value="Unassembled WGS sequence"/>
</dbReference>
<evidence type="ECO:0000256" key="4">
    <source>
        <dbReference type="SAM" id="MobiDB-lite"/>
    </source>
</evidence>
<dbReference type="EMBL" id="QQWD01000063">
    <property type="protein sequence ID" value="REJ45470.1"/>
    <property type="molecule type" value="Genomic_DNA"/>
</dbReference>
<dbReference type="GO" id="GO:0016787">
    <property type="term" value="F:hydrolase activity"/>
    <property type="evidence" value="ECO:0007669"/>
    <property type="project" value="UniProtKB-KW"/>
</dbReference>
<dbReference type="AlphaFoldDB" id="A0A3E0LD89"/>
<comment type="caution">
    <text evidence="7">The sequence shown here is derived from an EMBL/GenBank/DDBJ whole genome shotgun (WGS) entry which is preliminary data.</text>
</comment>
<gene>
    <name evidence="7" type="ORF">DWQ51_22635</name>
</gene>
<dbReference type="InterPro" id="IPR035437">
    <property type="entry name" value="SNase_OB-fold_sf"/>
</dbReference>
<evidence type="ECO:0000256" key="1">
    <source>
        <dbReference type="ARBA" id="ARBA00022722"/>
    </source>
</evidence>
<feature type="chain" id="PRO_5017590194" evidence="5">
    <location>
        <begin position="22"/>
        <end position="167"/>
    </location>
</feature>
<reference evidence="7 8" key="1">
    <citation type="submission" date="2017-10" db="EMBL/GenBank/DDBJ databases">
        <title>A large-scale comparative metagenomic study reveals the eutrophication-driven functional interactions in six Microcystis-epibionts communities.</title>
        <authorList>
            <person name="Li Q."/>
            <person name="Lin F."/>
        </authorList>
    </citation>
    <scope>NUCLEOTIDE SEQUENCE [LARGE SCALE GENOMIC DNA]</scope>
    <source>
        <strain evidence="7">TW10</strain>
    </source>
</reference>
<feature type="domain" description="TNase-like" evidence="6">
    <location>
        <begin position="37"/>
        <end position="154"/>
    </location>
</feature>
<dbReference type="PANTHER" id="PTHR12302:SF3">
    <property type="entry name" value="SERINE_THREONINE-PROTEIN KINASE 31"/>
    <property type="match status" value="1"/>
</dbReference>
<keyword evidence="1" id="KW-0540">Nuclease</keyword>
<dbReference type="PANTHER" id="PTHR12302">
    <property type="entry name" value="EBNA2 BINDING PROTEIN P100"/>
    <property type="match status" value="1"/>
</dbReference>
<dbReference type="SMART" id="SM00318">
    <property type="entry name" value="SNc"/>
    <property type="match status" value="1"/>
</dbReference>
<evidence type="ECO:0000313" key="8">
    <source>
        <dbReference type="Proteomes" id="UP000257002"/>
    </source>
</evidence>